<organism evidence="2 3">
    <name type="scientific">Parathielavia hyrcaniae</name>
    <dbReference type="NCBI Taxonomy" id="113614"/>
    <lineage>
        <taxon>Eukaryota</taxon>
        <taxon>Fungi</taxon>
        <taxon>Dikarya</taxon>
        <taxon>Ascomycota</taxon>
        <taxon>Pezizomycotina</taxon>
        <taxon>Sordariomycetes</taxon>
        <taxon>Sordariomycetidae</taxon>
        <taxon>Sordariales</taxon>
        <taxon>Chaetomiaceae</taxon>
        <taxon>Parathielavia</taxon>
    </lineage>
</organism>
<feature type="region of interest" description="Disordered" evidence="1">
    <location>
        <begin position="74"/>
        <end position="104"/>
    </location>
</feature>
<feature type="compositionally biased region" description="Low complexity" evidence="1">
    <location>
        <begin position="82"/>
        <end position="97"/>
    </location>
</feature>
<keyword evidence="3" id="KW-1185">Reference proteome</keyword>
<reference evidence="2" key="1">
    <citation type="journal article" date="2023" name="Mol. Phylogenet. Evol.">
        <title>Genome-scale phylogeny and comparative genomics of the fungal order Sordariales.</title>
        <authorList>
            <person name="Hensen N."/>
            <person name="Bonometti L."/>
            <person name="Westerberg I."/>
            <person name="Brannstrom I.O."/>
            <person name="Guillou S."/>
            <person name="Cros-Aarteil S."/>
            <person name="Calhoun S."/>
            <person name="Haridas S."/>
            <person name="Kuo A."/>
            <person name="Mondo S."/>
            <person name="Pangilinan J."/>
            <person name="Riley R."/>
            <person name="LaButti K."/>
            <person name="Andreopoulos B."/>
            <person name="Lipzen A."/>
            <person name="Chen C."/>
            <person name="Yan M."/>
            <person name="Daum C."/>
            <person name="Ng V."/>
            <person name="Clum A."/>
            <person name="Steindorff A."/>
            <person name="Ohm R.A."/>
            <person name="Martin F."/>
            <person name="Silar P."/>
            <person name="Natvig D.O."/>
            <person name="Lalanne C."/>
            <person name="Gautier V."/>
            <person name="Ament-Velasquez S.L."/>
            <person name="Kruys A."/>
            <person name="Hutchinson M.I."/>
            <person name="Powell A.J."/>
            <person name="Barry K."/>
            <person name="Miller A.N."/>
            <person name="Grigoriev I.V."/>
            <person name="Debuchy R."/>
            <person name="Gladieux P."/>
            <person name="Hiltunen Thoren M."/>
            <person name="Johannesson H."/>
        </authorList>
    </citation>
    <scope>NUCLEOTIDE SEQUENCE</scope>
    <source>
        <strain evidence="2">CBS 757.83</strain>
    </source>
</reference>
<protein>
    <submittedName>
        <fullName evidence="2">Uncharacterized protein</fullName>
    </submittedName>
</protein>
<name>A0AAN6PV17_9PEZI</name>
<dbReference type="EMBL" id="MU863660">
    <property type="protein sequence ID" value="KAK4098283.1"/>
    <property type="molecule type" value="Genomic_DNA"/>
</dbReference>
<gene>
    <name evidence="2" type="ORF">N658DRAFT_488509</name>
</gene>
<proteinExistence type="predicted"/>
<accession>A0AAN6PV17</accession>
<evidence type="ECO:0000313" key="3">
    <source>
        <dbReference type="Proteomes" id="UP001305647"/>
    </source>
</evidence>
<dbReference type="AlphaFoldDB" id="A0AAN6PV17"/>
<evidence type="ECO:0000313" key="2">
    <source>
        <dbReference type="EMBL" id="KAK4098283.1"/>
    </source>
</evidence>
<dbReference type="Proteomes" id="UP001305647">
    <property type="component" value="Unassembled WGS sequence"/>
</dbReference>
<evidence type="ECO:0000256" key="1">
    <source>
        <dbReference type="SAM" id="MobiDB-lite"/>
    </source>
</evidence>
<comment type="caution">
    <text evidence="2">The sequence shown here is derived from an EMBL/GenBank/DDBJ whole genome shotgun (WGS) entry which is preliminary data.</text>
</comment>
<reference evidence="2" key="2">
    <citation type="submission" date="2023-05" db="EMBL/GenBank/DDBJ databases">
        <authorList>
            <consortium name="Lawrence Berkeley National Laboratory"/>
            <person name="Steindorff A."/>
            <person name="Hensen N."/>
            <person name="Bonometti L."/>
            <person name="Westerberg I."/>
            <person name="Brannstrom I.O."/>
            <person name="Guillou S."/>
            <person name="Cros-Aarteil S."/>
            <person name="Calhoun S."/>
            <person name="Haridas S."/>
            <person name="Kuo A."/>
            <person name="Mondo S."/>
            <person name="Pangilinan J."/>
            <person name="Riley R."/>
            <person name="Labutti K."/>
            <person name="Andreopoulos B."/>
            <person name="Lipzen A."/>
            <person name="Chen C."/>
            <person name="Yanf M."/>
            <person name="Daum C."/>
            <person name="Ng V."/>
            <person name="Clum A."/>
            <person name="Ohm R."/>
            <person name="Martin F."/>
            <person name="Silar P."/>
            <person name="Natvig D."/>
            <person name="Lalanne C."/>
            <person name="Gautier V."/>
            <person name="Ament-Velasquez S.L."/>
            <person name="Kruys A."/>
            <person name="Hutchinson M.I."/>
            <person name="Powell A.J."/>
            <person name="Barry K."/>
            <person name="Miller A.N."/>
            <person name="Grigoriev I.V."/>
            <person name="Debuchy R."/>
            <person name="Gladieux P."/>
            <person name="Thoren M.H."/>
            <person name="Johannesson H."/>
        </authorList>
    </citation>
    <scope>NUCLEOTIDE SEQUENCE</scope>
    <source>
        <strain evidence="2">CBS 757.83</strain>
    </source>
</reference>
<sequence length="260" mass="27548">MAPLGPTPPLELWRAYLRLSISTTSTDQSQAFGDAQAAVARITSTFRALATKTPDGLLPHPDGGRDGLHREAARRHVAVPGSTTSRRTARSSGTRSPRSTRWRRQAHVSLTATEWRLTEATHAELEGEARLSCAPCATPSPRPTTTPAWSAATSAAVEIRDRPVDETQQFGFSRARQNQLGQRTAMLIIVTQLQSLGAGTSGAGTASEGPSLEPKTITITATVSTKFVSTDDGGENGDAALEVGVLHMMAGKVTMAESAY</sequence>